<reference evidence="8 9" key="1">
    <citation type="submission" date="2019-02" db="EMBL/GenBank/DDBJ databases">
        <title>Deep-cultivation of Planctomycetes and their phenomic and genomic characterization uncovers novel biology.</title>
        <authorList>
            <person name="Wiegand S."/>
            <person name="Jogler M."/>
            <person name="Boedeker C."/>
            <person name="Pinto D."/>
            <person name="Vollmers J."/>
            <person name="Rivas-Marin E."/>
            <person name="Kohn T."/>
            <person name="Peeters S.H."/>
            <person name="Heuer A."/>
            <person name="Rast P."/>
            <person name="Oberbeckmann S."/>
            <person name="Bunk B."/>
            <person name="Jeske O."/>
            <person name="Meyerdierks A."/>
            <person name="Storesund J.E."/>
            <person name="Kallscheuer N."/>
            <person name="Luecker S."/>
            <person name="Lage O.M."/>
            <person name="Pohl T."/>
            <person name="Merkel B.J."/>
            <person name="Hornburger P."/>
            <person name="Mueller R.-W."/>
            <person name="Bruemmer F."/>
            <person name="Labrenz M."/>
            <person name="Spormann A.M."/>
            <person name="Op den Camp H."/>
            <person name="Overmann J."/>
            <person name="Amann R."/>
            <person name="Jetten M.S.M."/>
            <person name="Mascher T."/>
            <person name="Medema M.H."/>
            <person name="Devos D.P."/>
            <person name="Kaster A.-K."/>
            <person name="Ovreas L."/>
            <person name="Rohde M."/>
            <person name="Galperin M.Y."/>
            <person name="Jogler C."/>
        </authorList>
    </citation>
    <scope>NUCLEOTIDE SEQUENCE [LARGE SCALE GENOMIC DNA]</scope>
    <source>
        <strain evidence="8 9">Spa11</strain>
    </source>
</reference>
<dbReference type="InterPro" id="IPR023031">
    <property type="entry name" value="OPRT"/>
</dbReference>
<evidence type="ECO:0000256" key="7">
    <source>
        <dbReference type="HAMAP-Rule" id="MF_01208"/>
    </source>
</evidence>
<dbReference type="GO" id="GO:0019856">
    <property type="term" value="P:pyrimidine nucleobase biosynthetic process"/>
    <property type="evidence" value="ECO:0007669"/>
    <property type="project" value="TreeGrafter"/>
</dbReference>
<evidence type="ECO:0000256" key="2">
    <source>
        <dbReference type="ARBA" id="ARBA00011971"/>
    </source>
</evidence>
<dbReference type="CDD" id="cd06223">
    <property type="entry name" value="PRTases_typeI"/>
    <property type="match status" value="1"/>
</dbReference>
<keyword evidence="3 7" id="KW-0328">Glycosyltransferase</keyword>
<dbReference type="GO" id="GO:0044205">
    <property type="term" value="P:'de novo' UMP biosynthetic process"/>
    <property type="evidence" value="ECO:0007669"/>
    <property type="project" value="UniProtKB-UniRule"/>
</dbReference>
<comment type="function">
    <text evidence="7">Catalyzes the transfer of a ribosyl phosphate group from 5-phosphoribose 1-diphosphate to orotate, leading to the formation of orotidine monophosphate (OMP).</text>
</comment>
<comment type="pathway">
    <text evidence="1 7">Pyrimidine metabolism; UMP biosynthesis via de novo pathway; UMP from orotate: step 1/2.</text>
</comment>
<evidence type="ECO:0000256" key="5">
    <source>
        <dbReference type="ARBA" id="ARBA00022842"/>
    </source>
</evidence>
<dbReference type="PANTHER" id="PTHR19278">
    <property type="entry name" value="OROTATE PHOSPHORIBOSYLTRANSFERASE"/>
    <property type="match status" value="1"/>
</dbReference>
<evidence type="ECO:0000256" key="3">
    <source>
        <dbReference type="ARBA" id="ARBA00022676"/>
    </source>
</evidence>
<comment type="similarity">
    <text evidence="7">Belongs to the purine/pyrimidine phosphoribosyltransferase family. PyrE subfamily.</text>
</comment>
<dbReference type="Gene3D" id="3.40.50.2020">
    <property type="match status" value="1"/>
</dbReference>
<dbReference type="UniPathway" id="UPA00070">
    <property type="reaction ID" value="UER00119"/>
</dbReference>
<comment type="subunit">
    <text evidence="7">Homodimer.</text>
</comment>
<keyword evidence="9" id="KW-1185">Reference proteome</keyword>
<feature type="binding site" evidence="7">
    <location>
        <position position="105"/>
    </location>
    <ligand>
        <name>5-phospho-alpha-D-ribose 1-diphosphate</name>
        <dbReference type="ChEBI" id="CHEBI:58017"/>
        <note>ligand shared between dimeric partners</note>
    </ligand>
</feature>
<dbReference type="Proteomes" id="UP000316426">
    <property type="component" value="Chromosome"/>
</dbReference>
<dbReference type="KEGG" id="bmei:Spa11_41350"/>
<evidence type="ECO:0000256" key="6">
    <source>
        <dbReference type="ARBA" id="ARBA00022975"/>
    </source>
</evidence>
<evidence type="ECO:0000256" key="4">
    <source>
        <dbReference type="ARBA" id="ARBA00022679"/>
    </source>
</evidence>
<protein>
    <recommendedName>
        <fullName evidence="2 7">Orotate phosphoribosyltransferase</fullName>
        <shortName evidence="7">OPRT</shortName>
        <shortName evidence="7">OPRTase</shortName>
        <ecNumber evidence="2 7">2.4.2.10</ecNumber>
    </recommendedName>
</protein>
<organism evidence="8 9">
    <name type="scientific">Botrimarina mediterranea</name>
    <dbReference type="NCBI Taxonomy" id="2528022"/>
    <lineage>
        <taxon>Bacteria</taxon>
        <taxon>Pseudomonadati</taxon>
        <taxon>Planctomycetota</taxon>
        <taxon>Planctomycetia</taxon>
        <taxon>Pirellulales</taxon>
        <taxon>Lacipirellulaceae</taxon>
        <taxon>Botrimarina</taxon>
    </lineage>
</organism>
<dbReference type="HAMAP" id="MF_01208">
    <property type="entry name" value="PyrE"/>
    <property type="match status" value="1"/>
</dbReference>
<keyword evidence="6 7" id="KW-0665">Pyrimidine biosynthesis</keyword>
<feature type="binding site" evidence="7">
    <location>
        <position position="101"/>
    </location>
    <ligand>
        <name>5-phospho-alpha-D-ribose 1-diphosphate</name>
        <dbReference type="ChEBI" id="CHEBI:58017"/>
        <note>ligand shared between dimeric partners</note>
    </ligand>
</feature>
<evidence type="ECO:0000313" key="9">
    <source>
        <dbReference type="Proteomes" id="UP000316426"/>
    </source>
</evidence>
<dbReference type="InterPro" id="IPR004467">
    <property type="entry name" value="Or_phspho_trans_dom"/>
</dbReference>
<dbReference type="FunFam" id="3.40.50.2020:FF:000029">
    <property type="entry name" value="Orotate phosphoribosyltransferase"/>
    <property type="match status" value="1"/>
</dbReference>
<dbReference type="GO" id="GO:0000287">
    <property type="term" value="F:magnesium ion binding"/>
    <property type="evidence" value="ECO:0007669"/>
    <property type="project" value="UniProtKB-UniRule"/>
</dbReference>
<dbReference type="EMBL" id="CP036349">
    <property type="protein sequence ID" value="QDV75912.1"/>
    <property type="molecule type" value="Genomic_DNA"/>
</dbReference>
<keyword evidence="4 7" id="KW-0808">Transferase</keyword>
<name>A0A518KDN6_9BACT</name>
<dbReference type="PANTHER" id="PTHR19278:SF9">
    <property type="entry name" value="URIDINE 5'-MONOPHOSPHATE SYNTHASE"/>
    <property type="match status" value="1"/>
</dbReference>
<comment type="cofactor">
    <cofactor evidence="7">
        <name>Mg(2+)</name>
        <dbReference type="ChEBI" id="CHEBI:18420"/>
    </cofactor>
</comment>
<dbReference type="RefSeq" id="WP_145116107.1">
    <property type="nucleotide sequence ID" value="NZ_CP036349.1"/>
</dbReference>
<dbReference type="InterPro" id="IPR000836">
    <property type="entry name" value="PRTase_dom"/>
</dbReference>
<proteinExistence type="inferred from homology"/>
<accession>A0A518KDN6</accession>
<dbReference type="GO" id="GO:0004588">
    <property type="term" value="F:orotate phosphoribosyltransferase activity"/>
    <property type="evidence" value="ECO:0007669"/>
    <property type="project" value="UniProtKB-UniRule"/>
</dbReference>
<dbReference type="EC" id="2.4.2.10" evidence="2 7"/>
<comment type="caution">
    <text evidence="7">Lacks conserved residue(s) required for the propagation of feature annotation.</text>
</comment>
<evidence type="ECO:0000256" key="1">
    <source>
        <dbReference type="ARBA" id="ARBA00004889"/>
    </source>
</evidence>
<comment type="catalytic activity">
    <reaction evidence="7">
        <text>orotidine 5'-phosphate + diphosphate = orotate + 5-phospho-alpha-D-ribose 1-diphosphate</text>
        <dbReference type="Rhea" id="RHEA:10380"/>
        <dbReference type="ChEBI" id="CHEBI:30839"/>
        <dbReference type="ChEBI" id="CHEBI:33019"/>
        <dbReference type="ChEBI" id="CHEBI:57538"/>
        <dbReference type="ChEBI" id="CHEBI:58017"/>
        <dbReference type="EC" id="2.4.2.10"/>
    </reaction>
</comment>
<feature type="binding site" description="in other chain" evidence="7">
    <location>
        <begin position="127"/>
        <end position="135"/>
    </location>
    <ligand>
        <name>5-phospho-alpha-D-ribose 1-diphosphate</name>
        <dbReference type="ChEBI" id="CHEBI:58017"/>
        <note>ligand shared between dimeric partners</note>
    </ligand>
</feature>
<dbReference type="AlphaFoldDB" id="A0A518KDN6"/>
<evidence type="ECO:0000313" key="8">
    <source>
        <dbReference type="EMBL" id="QDV75912.1"/>
    </source>
</evidence>
<dbReference type="NCBIfam" id="TIGR00336">
    <property type="entry name" value="pyrE"/>
    <property type="match status" value="1"/>
</dbReference>
<feature type="binding site" evidence="7">
    <location>
        <position position="107"/>
    </location>
    <ligand>
        <name>5-phospho-alpha-D-ribose 1-diphosphate</name>
        <dbReference type="ChEBI" id="CHEBI:58017"/>
        <note>ligand shared between dimeric partners</note>
    </ligand>
</feature>
<sequence>MYDRDALAKLIKNAALEFGDFTLASGKKASYYLDCRRVTLDARGARLIGEGMIDLIGEMRLKMGQGPKLVGGMAIGADPITAAILTTAGIKGYSLRGVMVRKEPKEHGKGKQVEGPYSSGESLVIVEDVVTTGASSLKAIELCEAEGLKVERVLAIVDRLEGGREAFKAAGYELTTLFTVEDLGVRR</sequence>
<gene>
    <name evidence="7 8" type="primary">pyrE</name>
    <name evidence="8" type="ORF">Spa11_41350</name>
</gene>
<feature type="binding site" evidence="7">
    <location>
        <position position="159"/>
    </location>
    <ligand>
        <name>orotate</name>
        <dbReference type="ChEBI" id="CHEBI:30839"/>
    </ligand>
</feature>
<keyword evidence="5 7" id="KW-0460">Magnesium</keyword>
<dbReference type="SUPFAM" id="SSF53271">
    <property type="entry name" value="PRTase-like"/>
    <property type="match status" value="1"/>
</dbReference>
<feature type="binding site" description="in other chain" evidence="7">
    <location>
        <position position="102"/>
    </location>
    <ligand>
        <name>5-phospho-alpha-D-ribose 1-diphosphate</name>
        <dbReference type="ChEBI" id="CHEBI:58017"/>
        <note>ligand shared between dimeric partners</note>
    </ligand>
</feature>
<dbReference type="InterPro" id="IPR029057">
    <property type="entry name" value="PRTase-like"/>
</dbReference>
<feature type="binding site" evidence="7">
    <location>
        <position position="131"/>
    </location>
    <ligand>
        <name>orotate</name>
        <dbReference type="ChEBI" id="CHEBI:30839"/>
    </ligand>
</feature>